<evidence type="ECO:0000259" key="3">
    <source>
        <dbReference type="PROSITE" id="PS50887"/>
    </source>
</evidence>
<name>A0A229UK07_9BACL</name>
<dbReference type="InterPro" id="IPR035919">
    <property type="entry name" value="EAL_sf"/>
</dbReference>
<feature type="transmembrane region" description="Helical" evidence="1">
    <location>
        <begin position="85"/>
        <end position="103"/>
    </location>
</feature>
<dbReference type="InterPro" id="IPR029787">
    <property type="entry name" value="Nucleotide_cyclase"/>
</dbReference>
<feature type="transmembrane region" description="Helical" evidence="1">
    <location>
        <begin position="179"/>
        <end position="201"/>
    </location>
</feature>
<dbReference type="CDD" id="cd01949">
    <property type="entry name" value="GGDEF"/>
    <property type="match status" value="1"/>
</dbReference>
<dbReference type="GO" id="GO:0016020">
    <property type="term" value="C:membrane"/>
    <property type="evidence" value="ECO:0007669"/>
    <property type="project" value="UniProtKB-UniRule"/>
</dbReference>
<dbReference type="EMBL" id="NMQW01000039">
    <property type="protein sequence ID" value="OXM83740.1"/>
    <property type="molecule type" value="Genomic_DNA"/>
</dbReference>
<dbReference type="OrthoDB" id="9759607at2"/>
<evidence type="ECO:0000256" key="1">
    <source>
        <dbReference type="PROSITE-ProRule" id="PRU00244"/>
    </source>
</evidence>
<dbReference type="InterPro" id="IPR043128">
    <property type="entry name" value="Rev_trsase/Diguanyl_cyclase"/>
</dbReference>
<keyword evidence="1" id="KW-1133">Transmembrane helix</keyword>
<dbReference type="Gene3D" id="3.20.20.450">
    <property type="entry name" value="EAL domain"/>
    <property type="match status" value="1"/>
</dbReference>
<dbReference type="Pfam" id="PF00563">
    <property type="entry name" value="EAL"/>
    <property type="match status" value="1"/>
</dbReference>
<keyword evidence="1" id="KW-0472">Membrane</keyword>
<dbReference type="SMART" id="SM00267">
    <property type="entry name" value="GGDEF"/>
    <property type="match status" value="1"/>
</dbReference>
<dbReference type="Pfam" id="PF00990">
    <property type="entry name" value="GGDEF"/>
    <property type="match status" value="1"/>
</dbReference>
<feature type="transmembrane region" description="Helical" evidence="1">
    <location>
        <begin position="147"/>
        <end position="167"/>
    </location>
</feature>
<feature type="domain" description="MHYT" evidence="4">
    <location>
        <begin position="13"/>
        <end position="205"/>
    </location>
</feature>
<dbReference type="PANTHER" id="PTHR44757:SF2">
    <property type="entry name" value="BIOFILM ARCHITECTURE MAINTENANCE PROTEIN MBAA"/>
    <property type="match status" value="1"/>
</dbReference>
<dbReference type="NCBIfam" id="TIGR00254">
    <property type="entry name" value="GGDEF"/>
    <property type="match status" value="1"/>
</dbReference>
<evidence type="ECO:0000259" key="2">
    <source>
        <dbReference type="PROSITE" id="PS50883"/>
    </source>
</evidence>
<dbReference type="Gene3D" id="3.30.70.270">
    <property type="match status" value="1"/>
</dbReference>
<dbReference type="InterPro" id="IPR052155">
    <property type="entry name" value="Biofilm_reg_signaling"/>
</dbReference>
<dbReference type="SUPFAM" id="SSF55073">
    <property type="entry name" value="Nucleotide cyclase"/>
    <property type="match status" value="1"/>
</dbReference>
<evidence type="ECO:0000313" key="6">
    <source>
        <dbReference type="Proteomes" id="UP000215509"/>
    </source>
</evidence>
<dbReference type="Proteomes" id="UP000215509">
    <property type="component" value="Unassembled WGS sequence"/>
</dbReference>
<sequence length="679" mass="75595">MEDFIVVHLQGHYNVPIVLLSFLIAVLASYSAFSLSEKIAKSKGRSRVVWLLAGSCVMGCGVWSMHFVGMLAFHLNVRVTYDIQVTFLSLLASIAASFIAFRVSADAHAGPLRIGVAGLFMGSGIVTMHYTGMAAVRTSAVLTYHPVYVGLSVLIALTASYAALFMFRQSRVSVNFRRCRPVCALVMGLAICGMHYTGMAASHFTVNEQSLTDGGVVMTPMFLLIGVALSTFFILAVSWAAIFFDRNVLEKMAYTDALTGLPNRHHLVRYFEESFGSPSSGFLLFIDLDRFKSINDTLGHDIGDLLLQEVASRLKKHLNERQTAFRLGGDEFLIASTRGDRTAAVQLASTLVQEIKRPYYIQGNELYVTGSIGVSLVPEHGTERVTLLKASDTAMYNAKSSGKNNYRVFDEEMDRKLLRKLELEMDLRKGLAEKQFIVDYQPKWDVETDQISGMEALLRWNHPRLGLVSPGEFVPIAEETGIIVPITRWVLQVVCLQNKIWQDEGLLKVCVSINMSIRVFESGSLYEMVTEALEVSGLKPEYLELEITESIAMYDVEDTIEQLTALRDLGVQVSMDDFGTGYSSLGSLDQMPINTLKIDQMFIRDSNLPSKQAIISTIISIAKNLKLDVVAEGVESPEQIEFLQSQGCRVMQGYYYGKPMNPEKLKEWIGEQKEVKLKT</sequence>
<keyword evidence="1" id="KW-0812">Transmembrane</keyword>
<dbReference type="SUPFAM" id="SSF141868">
    <property type="entry name" value="EAL domain-like"/>
    <property type="match status" value="1"/>
</dbReference>
<reference evidence="5 6" key="1">
    <citation type="submission" date="2017-07" db="EMBL/GenBank/DDBJ databases">
        <title>Genome sequencing and assembly of Paenibacillus rigui.</title>
        <authorList>
            <person name="Mayilraj S."/>
        </authorList>
    </citation>
    <scope>NUCLEOTIDE SEQUENCE [LARGE SCALE GENOMIC DNA]</scope>
    <source>
        <strain evidence="5 6">JCM 16352</strain>
    </source>
</reference>
<comment type="caution">
    <text evidence="5">The sequence shown here is derived from an EMBL/GenBank/DDBJ whole genome shotgun (WGS) entry which is preliminary data.</text>
</comment>
<feature type="transmembrane region" description="Helical" evidence="1">
    <location>
        <begin position="115"/>
        <end position="135"/>
    </location>
</feature>
<protein>
    <submittedName>
        <fullName evidence="5">Bifunctional diguanylate cyclase/phosphodiesterase</fullName>
    </submittedName>
</protein>
<keyword evidence="6" id="KW-1185">Reference proteome</keyword>
<feature type="domain" description="GGDEF" evidence="3">
    <location>
        <begin position="279"/>
        <end position="411"/>
    </location>
</feature>
<dbReference type="SMART" id="SM00052">
    <property type="entry name" value="EAL"/>
    <property type="match status" value="1"/>
</dbReference>
<feature type="transmembrane region" description="Helical" evidence="1">
    <location>
        <begin position="48"/>
        <end position="73"/>
    </location>
</feature>
<organism evidence="5 6">
    <name type="scientific">Paenibacillus rigui</name>
    <dbReference type="NCBI Taxonomy" id="554312"/>
    <lineage>
        <taxon>Bacteria</taxon>
        <taxon>Bacillati</taxon>
        <taxon>Bacillota</taxon>
        <taxon>Bacilli</taxon>
        <taxon>Bacillales</taxon>
        <taxon>Paenibacillaceae</taxon>
        <taxon>Paenibacillus</taxon>
    </lineage>
</organism>
<dbReference type="PROSITE" id="PS50924">
    <property type="entry name" value="MHYT"/>
    <property type="match status" value="1"/>
</dbReference>
<dbReference type="InterPro" id="IPR005330">
    <property type="entry name" value="MHYT_dom"/>
</dbReference>
<proteinExistence type="predicted"/>
<accession>A0A229UK07</accession>
<dbReference type="AlphaFoldDB" id="A0A229UK07"/>
<feature type="transmembrane region" description="Helical" evidence="1">
    <location>
        <begin position="221"/>
        <end position="244"/>
    </location>
</feature>
<evidence type="ECO:0000259" key="4">
    <source>
        <dbReference type="PROSITE" id="PS50924"/>
    </source>
</evidence>
<dbReference type="PANTHER" id="PTHR44757">
    <property type="entry name" value="DIGUANYLATE CYCLASE DGCP"/>
    <property type="match status" value="1"/>
</dbReference>
<dbReference type="PROSITE" id="PS50883">
    <property type="entry name" value="EAL"/>
    <property type="match status" value="1"/>
</dbReference>
<gene>
    <name evidence="5" type="ORF">CF651_24430</name>
</gene>
<dbReference type="InterPro" id="IPR001633">
    <property type="entry name" value="EAL_dom"/>
</dbReference>
<feature type="transmembrane region" description="Helical" evidence="1">
    <location>
        <begin position="15"/>
        <end position="36"/>
    </location>
</feature>
<feature type="domain" description="EAL" evidence="2">
    <location>
        <begin position="420"/>
        <end position="673"/>
    </location>
</feature>
<dbReference type="InterPro" id="IPR000160">
    <property type="entry name" value="GGDEF_dom"/>
</dbReference>
<dbReference type="Pfam" id="PF03707">
    <property type="entry name" value="MHYT"/>
    <property type="match status" value="2"/>
</dbReference>
<dbReference type="PROSITE" id="PS50887">
    <property type="entry name" value="GGDEF"/>
    <property type="match status" value="1"/>
</dbReference>
<dbReference type="CDD" id="cd01948">
    <property type="entry name" value="EAL"/>
    <property type="match status" value="1"/>
</dbReference>
<evidence type="ECO:0000313" key="5">
    <source>
        <dbReference type="EMBL" id="OXM83740.1"/>
    </source>
</evidence>